<organism evidence="1 2">
    <name type="scientific">Actinomadura logoneensis</name>
    <dbReference type="NCBI Taxonomy" id="2293572"/>
    <lineage>
        <taxon>Bacteria</taxon>
        <taxon>Bacillati</taxon>
        <taxon>Actinomycetota</taxon>
        <taxon>Actinomycetes</taxon>
        <taxon>Streptosporangiales</taxon>
        <taxon>Thermomonosporaceae</taxon>
        <taxon>Actinomadura</taxon>
    </lineage>
</organism>
<dbReference type="RefSeq" id="WP_117356257.1">
    <property type="nucleotide sequence ID" value="NZ_QURH01000097.1"/>
</dbReference>
<evidence type="ECO:0008006" key="3">
    <source>
        <dbReference type="Google" id="ProtNLM"/>
    </source>
</evidence>
<keyword evidence="2" id="KW-1185">Reference proteome</keyword>
<evidence type="ECO:0000313" key="2">
    <source>
        <dbReference type="Proteomes" id="UP000261811"/>
    </source>
</evidence>
<name>A0A372JS86_9ACTN</name>
<proteinExistence type="predicted"/>
<dbReference type="OrthoDB" id="9812570at2"/>
<dbReference type="Proteomes" id="UP000261811">
    <property type="component" value="Unassembled WGS sequence"/>
</dbReference>
<evidence type="ECO:0000313" key="1">
    <source>
        <dbReference type="EMBL" id="RFU42810.1"/>
    </source>
</evidence>
<reference evidence="1 2" key="1">
    <citation type="submission" date="2018-08" db="EMBL/GenBank/DDBJ databases">
        <title>Actinomadura jelena sp. nov., a novel Actinomycete isolated from soil in Chad.</title>
        <authorList>
            <person name="Shi L."/>
        </authorList>
    </citation>
    <scope>NUCLEOTIDE SEQUENCE [LARGE SCALE GENOMIC DNA]</scope>
    <source>
        <strain evidence="1 2">NEAU-G17</strain>
    </source>
</reference>
<gene>
    <name evidence="1" type="ORF">DZF91_04670</name>
</gene>
<dbReference type="AlphaFoldDB" id="A0A372JS86"/>
<protein>
    <recommendedName>
        <fullName evidence="3">Helix-turn-helix domain-containing protein</fullName>
    </recommendedName>
</protein>
<sequence length="65" mass="6847">MPDRPEAPGGALSAVAAAAEAVRRADDHLRAAVETARSSGTTWQEIGDVLGITRQAAFQRFGRPD</sequence>
<comment type="caution">
    <text evidence="1">The sequence shown here is derived from an EMBL/GenBank/DDBJ whole genome shotgun (WGS) entry which is preliminary data.</text>
</comment>
<dbReference type="EMBL" id="QURH01000097">
    <property type="protein sequence ID" value="RFU42810.1"/>
    <property type="molecule type" value="Genomic_DNA"/>
</dbReference>
<accession>A0A372JS86</accession>